<keyword evidence="1" id="KW-0812">Transmembrane</keyword>
<accession>A0ABY5FZ15</accession>
<reference evidence="2" key="1">
    <citation type="submission" date="2022-07" db="EMBL/GenBank/DDBJ databases">
        <title>Taxonomic analysis of Microcella humidisoli nov. sp., isolated from riverside soil.</title>
        <authorList>
            <person name="Molina K.M."/>
            <person name="Kim S.B."/>
        </authorList>
    </citation>
    <scope>NUCLEOTIDE SEQUENCE</scope>
    <source>
        <strain evidence="2">MMS21-STM10</strain>
    </source>
</reference>
<keyword evidence="1" id="KW-0472">Membrane</keyword>
<keyword evidence="3" id="KW-1185">Reference proteome</keyword>
<dbReference type="EMBL" id="CP101497">
    <property type="protein sequence ID" value="UTT63564.1"/>
    <property type="molecule type" value="Genomic_DNA"/>
</dbReference>
<name>A0ABY5FZ15_9MICO</name>
<evidence type="ECO:0000256" key="1">
    <source>
        <dbReference type="SAM" id="Phobius"/>
    </source>
</evidence>
<dbReference type="Proteomes" id="UP001060039">
    <property type="component" value="Chromosome"/>
</dbReference>
<evidence type="ECO:0000313" key="2">
    <source>
        <dbReference type="EMBL" id="UTT63564.1"/>
    </source>
</evidence>
<sequence>MIGLTLIGLVLAGMAATLHVAFFVLESVLFRLPFGRRLFGVRAEHDSPPLRLFAVNQGLYNLGLGIVVFLGIVLVAIDAGSIAGVAVIVTGCAIMGLAGAGLALTAPPRMIPIALAQGVPPLLAIVALLAGG</sequence>
<dbReference type="InterPro" id="IPR009732">
    <property type="entry name" value="DUF1304"/>
</dbReference>
<feature type="transmembrane region" description="Helical" evidence="1">
    <location>
        <begin position="111"/>
        <end position="130"/>
    </location>
</feature>
<organism evidence="2 3">
    <name type="scientific">Microcella humidisoli</name>
    <dbReference type="NCBI Taxonomy" id="2963406"/>
    <lineage>
        <taxon>Bacteria</taxon>
        <taxon>Bacillati</taxon>
        <taxon>Actinomycetota</taxon>
        <taxon>Actinomycetes</taxon>
        <taxon>Micrococcales</taxon>
        <taxon>Microbacteriaceae</taxon>
        <taxon>Microcella</taxon>
    </lineage>
</organism>
<evidence type="ECO:0000313" key="3">
    <source>
        <dbReference type="Proteomes" id="UP001060039"/>
    </source>
</evidence>
<gene>
    <name evidence="2" type="ORF">NNL39_05545</name>
</gene>
<dbReference type="RefSeq" id="WP_255160695.1">
    <property type="nucleotide sequence ID" value="NZ_CP101497.1"/>
</dbReference>
<protein>
    <submittedName>
        <fullName evidence="2">DUF1304 domain-containing protein</fullName>
    </submittedName>
</protein>
<feature type="transmembrane region" description="Helical" evidence="1">
    <location>
        <begin position="83"/>
        <end position="104"/>
    </location>
</feature>
<dbReference type="Pfam" id="PF06993">
    <property type="entry name" value="DUF1304"/>
    <property type="match status" value="1"/>
</dbReference>
<feature type="transmembrane region" description="Helical" evidence="1">
    <location>
        <begin position="59"/>
        <end position="77"/>
    </location>
</feature>
<proteinExistence type="predicted"/>
<keyword evidence="1" id="KW-1133">Transmembrane helix</keyword>
<feature type="transmembrane region" description="Helical" evidence="1">
    <location>
        <begin position="6"/>
        <end position="30"/>
    </location>
</feature>